<keyword evidence="3" id="KW-1185">Reference proteome</keyword>
<dbReference type="AlphaFoldDB" id="A0A014NHV8"/>
<reference evidence="2 3" key="1">
    <citation type="submission" date="2014-01" db="EMBL/GenBank/DDBJ databases">
        <title>Interspecies Systems Biology Uncovers Metabolites Affecting C. elegans Gene Expression and Life History Traits.</title>
        <authorList>
            <person name="Watson E."/>
            <person name="Macneil L.T."/>
            <person name="Ritter A.D."/>
            <person name="Yilmaz L.S."/>
            <person name="Rosebrock A.P."/>
            <person name="Caudy A.A."/>
            <person name="Walhout A.J."/>
        </authorList>
    </citation>
    <scope>NUCLEOTIDE SEQUENCE [LARGE SCALE GENOMIC DNA]</scope>
    <source>
        <strain evidence="2 3">DA1877</strain>
    </source>
</reference>
<evidence type="ECO:0000256" key="1">
    <source>
        <dbReference type="SAM" id="Phobius"/>
    </source>
</evidence>
<organism evidence="2 3">
    <name type="scientific">Comamonas aquatica DA1877</name>
    <dbReference type="NCBI Taxonomy" id="1457173"/>
    <lineage>
        <taxon>Bacteria</taxon>
        <taxon>Pseudomonadati</taxon>
        <taxon>Pseudomonadota</taxon>
        <taxon>Betaproteobacteria</taxon>
        <taxon>Burkholderiales</taxon>
        <taxon>Comamonadaceae</taxon>
        <taxon>Comamonas</taxon>
    </lineage>
</organism>
<dbReference type="PANTHER" id="PTHR34351">
    <property type="entry name" value="SLR1927 PROTEIN-RELATED"/>
    <property type="match status" value="1"/>
</dbReference>
<proteinExistence type="predicted"/>
<accession>A0A014NHV8</accession>
<name>A0A014NHV8_9BURK</name>
<dbReference type="RefSeq" id="WP_043386490.1">
    <property type="nucleotide sequence ID" value="NZ_JBOK01000022.1"/>
</dbReference>
<keyword evidence="1" id="KW-0812">Transmembrane</keyword>
<dbReference type="PATRIC" id="fig|1457173.3.peg.3136"/>
<keyword evidence="1" id="KW-0472">Membrane</keyword>
<gene>
    <name evidence="2" type="ORF">AX13_08590</name>
</gene>
<sequence length="384" mass="41430">MERWLSKSRVLLGLCALMLMAAFNRRDPMAYGVFLFLAVICTLGYLLPWLSLRGMQLRWLGQAAPQVTEGQAYPLHLVLERRARWPAFLVEIEAEWVWASQRLVMRHTVALVRRGRSVALEQLCTFPCRGVYRLQSVRLASGFPLGLLRAQLQMPTPELAVQVLPQPSPFLWPLPWTVTANPQGERSTRHLGPSMELGLLRVYQDGEPLGRVSWRASARAGQLVIQHFQQTGSLRLHVLVAVPDAQACGQPDSDGEQTIRLAAGIVAAAQAHHVQLRLHLPPHAEALTDPAAALLALAAAPAVSDSLPVVVHQALPLLQAGASVAVVLPASLPPPQVLQALQGLRARGGPVLVCLAQGAAGAATPQVLAPALAQAGYLTHTEVA</sequence>
<dbReference type="STRING" id="225991.MA05_13025"/>
<dbReference type="Proteomes" id="UP000020766">
    <property type="component" value="Unassembled WGS sequence"/>
</dbReference>
<evidence type="ECO:0000313" key="2">
    <source>
        <dbReference type="EMBL" id="EXU79018.1"/>
    </source>
</evidence>
<keyword evidence="1" id="KW-1133">Transmembrane helix</keyword>
<dbReference type="PANTHER" id="PTHR34351:SF1">
    <property type="entry name" value="SLR1927 PROTEIN"/>
    <property type="match status" value="1"/>
</dbReference>
<protein>
    <submittedName>
        <fullName evidence="2">Uncharacterized protein</fullName>
    </submittedName>
</protein>
<evidence type="ECO:0000313" key="3">
    <source>
        <dbReference type="Proteomes" id="UP000020766"/>
    </source>
</evidence>
<dbReference type="EMBL" id="JBOK01000022">
    <property type="protein sequence ID" value="EXU79018.1"/>
    <property type="molecule type" value="Genomic_DNA"/>
</dbReference>
<comment type="caution">
    <text evidence="2">The sequence shown here is derived from an EMBL/GenBank/DDBJ whole genome shotgun (WGS) entry which is preliminary data.</text>
</comment>
<feature type="transmembrane region" description="Helical" evidence="1">
    <location>
        <begin position="31"/>
        <end position="50"/>
    </location>
</feature>